<organism evidence="2 3">
    <name type="scientific">Aotus nancymaae</name>
    <name type="common">Ma's night monkey</name>
    <dbReference type="NCBI Taxonomy" id="37293"/>
    <lineage>
        <taxon>Eukaryota</taxon>
        <taxon>Metazoa</taxon>
        <taxon>Chordata</taxon>
        <taxon>Craniata</taxon>
        <taxon>Vertebrata</taxon>
        <taxon>Euteleostomi</taxon>
        <taxon>Mammalia</taxon>
        <taxon>Eutheria</taxon>
        <taxon>Euarchontoglires</taxon>
        <taxon>Primates</taxon>
        <taxon>Haplorrhini</taxon>
        <taxon>Platyrrhini</taxon>
        <taxon>Aotidae</taxon>
        <taxon>Aotus</taxon>
    </lineage>
</organism>
<protein>
    <submittedName>
        <fullName evidence="2">Proapoptotic nucleolar protein 1</fullName>
    </submittedName>
</protein>
<evidence type="ECO:0000313" key="3">
    <source>
        <dbReference type="Proteomes" id="UP000233020"/>
    </source>
</evidence>
<dbReference type="GeneTree" id="ENSGT00910000147257"/>
<accession>A0A2K5E1Y6</accession>
<dbReference type="GO" id="GO:0043065">
    <property type="term" value="P:positive regulation of apoptotic process"/>
    <property type="evidence" value="ECO:0007669"/>
    <property type="project" value="Ensembl"/>
</dbReference>
<feature type="region of interest" description="Disordered" evidence="1">
    <location>
        <begin position="32"/>
        <end position="183"/>
    </location>
</feature>
<dbReference type="Proteomes" id="UP000233020">
    <property type="component" value="Unplaced"/>
</dbReference>
<sequence>MGVRLRVWDWPPAPHSISLCPRPLGAALSSLLAGGSRKGSPTARCPGQGTKEKRAGNGSLRSEAGSGPCLTAGAQPNALSSAIRPRTCPQMSGEIPRVRPTQLGLPSLGSGRGHPPSGTRVCRGRARPLTPGQQRIEVSAGPEPPPQATSSRRLSPPQAAAAPLGPARMGVAEGSRGADTHRA</sequence>
<keyword evidence="3" id="KW-1185">Reference proteome</keyword>
<gene>
    <name evidence="2" type="primary">PANO1</name>
</gene>
<feature type="compositionally biased region" description="Low complexity" evidence="1">
    <location>
        <begin position="150"/>
        <end position="168"/>
    </location>
</feature>
<dbReference type="AlphaFoldDB" id="A0A2K5E1Y6"/>
<name>A0A2K5E1Y6_AOTNA</name>
<reference evidence="2" key="2">
    <citation type="submission" date="2025-09" db="UniProtKB">
        <authorList>
            <consortium name="Ensembl"/>
        </authorList>
    </citation>
    <scope>IDENTIFICATION</scope>
</reference>
<dbReference type="GO" id="GO:0032435">
    <property type="term" value="P:negative regulation of proteasomal ubiquitin-dependent protein catabolic process"/>
    <property type="evidence" value="ECO:0007669"/>
    <property type="project" value="Ensembl"/>
</dbReference>
<dbReference type="GO" id="GO:0031647">
    <property type="term" value="P:regulation of protein stability"/>
    <property type="evidence" value="ECO:0007669"/>
    <property type="project" value="Ensembl"/>
</dbReference>
<proteinExistence type="predicted"/>
<reference evidence="2" key="1">
    <citation type="submission" date="2025-08" db="UniProtKB">
        <authorList>
            <consortium name="Ensembl"/>
        </authorList>
    </citation>
    <scope>IDENTIFICATION</scope>
</reference>
<evidence type="ECO:0000313" key="2">
    <source>
        <dbReference type="Ensembl" id="ENSANAP00000027260.1"/>
    </source>
</evidence>
<dbReference type="Ensembl" id="ENSANAT00000045259.1">
    <property type="protein sequence ID" value="ENSANAP00000027260.1"/>
    <property type="gene ID" value="ENSANAG00000031457.1"/>
</dbReference>
<dbReference type="GO" id="GO:0005730">
    <property type="term" value="C:nucleolus"/>
    <property type="evidence" value="ECO:0007669"/>
    <property type="project" value="Ensembl"/>
</dbReference>
<dbReference type="OMA" id="PRTCPQM"/>
<evidence type="ECO:0000256" key="1">
    <source>
        <dbReference type="SAM" id="MobiDB-lite"/>
    </source>
</evidence>